<sequence length="295" mass="30584">MRSSATAAVAALVVTVAAVPATAAGEVVTEVSAADRAAALSHWTPERIAQLGADDRLAPAETTAKKWDGQVPSGVGRLFVTFEPGGDMSCTATVVPSPGKDVALTAGHCLNGGFTREDDRVKTSNAVFVPGYADGKQPHGMFPVRAFAWSAQYDGPSSSGSDDAVIALDPVEGHHVEDVAGSQRISFDPLPSTVDTTILGYPVSRLARGESLVSCALPATYQTNSAYSYWQTNCDMAGGASGGPWLRDFDPATGDGTLFSVTSKGTMREDGTTADLSGAAFTDDVRALYERSATL</sequence>
<evidence type="ECO:0000256" key="1">
    <source>
        <dbReference type="ARBA" id="ARBA00022729"/>
    </source>
</evidence>
<reference evidence="3 4" key="1">
    <citation type="journal article" date="2019" name="Int. J. Syst. Evol. Microbiol.">
        <title>The Global Catalogue of Microorganisms (GCM) 10K type strain sequencing project: providing services to taxonomists for standard genome sequencing and annotation.</title>
        <authorList>
            <consortium name="The Broad Institute Genomics Platform"/>
            <consortium name="The Broad Institute Genome Sequencing Center for Infectious Disease"/>
            <person name="Wu L."/>
            <person name="Ma J."/>
        </authorList>
    </citation>
    <scope>NUCLEOTIDE SEQUENCE [LARGE SCALE GENOMIC DNA]</scope>
    <source>
        <strain evidence="3 4">JCM 14545</strain>
    </source>
</reference>
<dbReference type="EMBL" id="BAAANN010000045">
    <property type="protein sequence ID" value="GAA1987165.1"/>
    <property type="molecule type" value="Genomic_DNA"/>
</dbReference>
<dbReference type="InterPro" id="IPR050966">
    <property type="entry name" value="Glutamyl_endopeptidase"/>
</dbReference>
<feature type="chain" id="PRO_5046885611" evidence="2">
    <location>
        <begin position="24"/>
        <end position="295"/>
    </location>
</feature>
<dbReference type="PANTHER" id="PTHR15462">
    <property type="entry name" value="SERINE PROTEASE"/>
    <property type="match status" value="1"/>
</dbReference>
<name>A0ABN2SI75_9PSEU</name>
<evidence type="ECO:0000313" key="4">
    <source>
        <dbReference type="Proteomes" id="UP001501116"/>
    </source>
</evidence>
<dbReference type="Proteomes" id="UP001501116">
    <property type="component" value="Unassembled WGS sequence"/>
</dbReference>
<accession>A0ABN2SI75</accession>
<dbReference type="InterPro" id="IPR009003">
    <property type="entry name" value="Peptidase_S1_PA"/>
</dbReference>
<comment type="caution">
    <text evidence="3">The sequence shown here is derived from an EMBL/GenBank/DDBJ whole genome shotgun (WGS) entry which is preliminary data.</text>
</comment>
<evidence type="ECO:0000256" key="2">
    <source>
        <dbReference type="SAM" id="SignalP"/>
    </source>
</evidence>
<dbReference type="PROSITE" id="PS00134">
    <property type="entry name" value="TRYPSIN_HIS"/>
    <property type="match status" value="1"/>
</dbReference>
<keyword evidence="4" id="KW-1185">Reference proteome</keyword>
<dbReference type="InterPro" id="IPR043504">
    <property type="entry name" value="Peptidase_S1_PA_chymotrypsin"/>
</dbReference>
<keyword evidence="1 2" id="KW-0732">Signal</keyword>
<protein>
    <submittedName>
        <fullName evidence="3">Peptidase</fullName>
    </submittedName>
</protein>
<feature type="signal peptide" evidence="2">
    <location>
        <begin position="1"/>
        <end position="23"/>
    </location>
</feature>
<dbReference type="Gene3D" id="2.40.10.10">
    <property type="entry name" value="Trypsin-like serine proteases"/>
    <property type="match status" value="2"/>
</dbReference>
<organism evidence="3 4">
    <name type="scientific">Amycolatopsis minnesotensis</name>
    <dbReference type="NCBI Taxonomy" id="337894"/>
    <lineage>
        <taxon>Bacteria</taxon>
        <taxon>Bacillati</taxon>
        <taxon>Actinomycetota</taxon>
        <taxon>Actinomycetes</taxon>
        <taxon>Pseudonocardiales</taxon>
        <taxon>Pseudonocardiaceae</taxon>
        <taxon>Amycolatopsis</taxon>
    </lineage>
</organism>
<proteinExistence type="predicted"/>
<dbReference type="InterPro" id="IPR018114">
    <property type="entry name" value="TRYPSIN_HIS"/>
</dbReference>
<gene>
    <name evidence="3" type="ORF">GCM10009754_76580</name>
</gene>
<evidence type="ECO:0000313" key="3">
    <source>
        <dbReference type="EMBL" id="GAA1987165.1"/>
    </source>
</evidence>
<dbReference type="SUPFAM" id="SSF50494">
    <property type="entry name" value="Trypsin-like serine proteases"/>
    <property type="match status" value="1"/>
</dbReference>